<feature type="region of interest" description="Disordered" evidence="1">
    <location>
        <begin position="1"/>
        <end position="33"/>
    </location>
</feature>
<dbReference type="AlphaFoldDB" id="A0A1Y2C164"/>
<gene>
    <name evidence="3" type="ORF">LY90DRAFT_510404</name>
</gene>
<dbReference type="GO" id="GO:2000779">
    <property type="term" value="P:regulation of double-strand break repair"/>
    <property type="evidence" value="ECO:0007669"/>
    <property type="project" value="TreeGrafter"/>
</dbReference>
<evidence type="ECO:0000256" key="1">
    <source>
        <dbReference type="SAM" id="MobiDB-lite"/>
    </source>
</evidence>
<dbReference type="Pfam" id="PF02037">
    <property type="entry name" value="SAP"/>
    <property type="match status" value="1"/>
</dbReference>
<protein>
    <recommendedName>
        <fullName evidence="2">SAP domain-containing protein</fullName>
    </recommendedName>
</protein>
<name>A0A1Y2C164_9FUNG</name>
<dbReference type="InterPro" id="IPR044198">
    <property type="entry name" value="DEK"/>
</dbReference>
<dbReference type="EMBL" id="MCOG01000127">
    <property type="protein sequence ID" value="ORY40617.1"/>
    <property type="molecule type" value="Genomic_DNA"/>
</dbReference>
<dbReference type="PANTHER" id="PTHR13468">
    <property type="entry name" value="DEK PROTEIN"/>
    <property type="match status" value="1"/>
</dbReference>
<keyword evidence="4" id="KW-1185">Reference proteome</keyword>
<dbReference type="InterPro" id="IPR003034">
    <property type="entry name" value="SAP_dom"/>
</dbReference>
<evidence type="ECO:0000259" key="2">
    <source>
        <dbReference type="SMART" id="SM00513"/>
    </source>
</evidence>
<dbReference type="STRING" id="1754190.A0A1Y2C164"/>
<dbReference type="GO" id="GO:0006325">
    <property type="term" value="P:chromatin organization"/>
    <property type="evidence" value="ECO:0007669"/>
    <property type="project" value="InterPro"/>
</dbReference>
<dbReference type="GO" id="GO:0042393">
    <property type="term" value="F:histone binding"/>
    <property type="evidence" value="ECO:0007669"/>
    <property type="project" value="TreeGrafter"/>
</dbReference>
<dbReference type="Gene3D" id="1.10.720.30">
    <property type="entry name" value="SAP domain"/>
    <property type="match status" value="1"/>
</dbReference>
<comment type="caution">
    <text evidence="3">The sequence shown here is derived from an EMBL/GenBank/DDBJ whole genome shotgun (WGS) entry which is preliminary data.</text>
</comment>
<dbReference type="GO" id="GO:0005634">
    <property type="term" value="C:nucleus"/>
    <property type="evidence" value="ECO:0007669"/>
    <property type="project" value="TreeGrafter"/>
</dbReference>
<dbReference type="GO" id="GO:0003677">
    <property type="term" value="F:DNA binding"/>
    <property type="evidence" value="ECO:0007669"/>
    <property type="project" value="InterPro"/>
</dbReference>
<evidence type="ECO:0000313" key="3">
    <source>
        <dbReference type="EMBL" id="ORY40617.1"/>
    </source>
</evidence>
<feature type="compositionally biased region" description="Basic and acidic residues" evidence="1">
    <location>
        <begin position="1"/>
        <end position="29"/>
    </location>
</feature>
<reference evidence="3 4" key="1">
    <citation type="submission" date="2016-08" db="EMBL/GenBank/DDBJ databases">
        <title>A Parts List for Fungal Cellulosomes Revealed by Comparative Genomics.</title>
        <authorList>
            <consortium name="DOE Joint Genome Institute"/>
            <person name="Haitjema C.H."/>
            <person name="Gilmore S.P."/>
            <person name="Henske J.K."/>
            <person name="Solomon K.V."/>
            <person name="De Groot R."/>
            <person name="Kuo A."/>
            <person name="Mondo S.J."/>
            <person name="Salamov A.A."/>
            <person name="Labutti K."/>
            <person name="Zhao Z."/>
            <person name="Chiniquy J."/>
            <person name="Barry K."/>
            <person name="Brewer H.M."/>
            <person name="Purvine S.O."/>
            <person name="Wright A.T."/>
            <person name="Boxma B."/>
            <person name="Van Alen T."/>
            <person name="Hackstein J.H."/>
            <person name="Baker S.E."/>
            <person name="Grigoriev I.V."/>
            <person name="O'Malley M.A."/>
        </authorList>
    </citation>
    <scope>NUCLEOTIDE SEQUENCE [LARGE SCALE GENOMIC DNA]</scope>
    <source>
        <strain evidence="3 4">G1</strain>
    </source>
</reference>
<dbReference type="SMART" id="SM00513">
    <property type="entry name" value="SAP"/>
    <property type="match status" value="1"/>
</dbReference>
<dbReference type="OrthoDB" id="10248551at2759"/>
<accession>A0A1Y2C164</accession>
<dbReference type="Proteomes" id="UP000193920">
    <property type="component" value="Unassembled WGS sequence"/>
</dbReference>
<organism evidence="3 4">
    <name type="scientific">Neocallimastix californiae</name>
    <dbReference type="NCBI Taxonomy" id="1754190"/>
    <lineage>
        <taxon>Eukaryota</taxon>
        <taxon>Fungi</taxon>
        <taxon>Fungi incertae sedis</taxon>
        <taxon>Chytridiomycota</taxon>
        <taxon>Chytridiomycota incertae sedis</taxon>
        <taxon>Neocallimastigomycetes</taxon>
        <taxon>Neocallimastigales</taxon>
        <taxon>Neocallimastigaceae</taxon>
        <taxon>Neocallimastix</taxon>
    </lineage>
</organism>
<dbReference type="InterPro" id="IPR036361">
    <property type="entry name" value="SAP_dom_sf"/>
</dbReference>
<dbReference type="SUPFAM" id="SSF68906">
    <property type="entry name" value="SAP domain"/>
    <property type="match status" value="1"/>
</dbReference>
<proteinExistence type="predicted"/>
<feature type="domain" description="SAP" evidence="2">
    <location>
        <begin position="133"/>
        <end position="167"/>
    </location>
</feature>
<evidence type="ECO:0000313" key="4">
    <source>
        <dbReference type="Proteomes" id="UP000193920"/>
    </source>
</evidence>
<sequence length="179" mass="20261">MDKDKKPENEVTNEKKEDTTSKPSDDKQLSEIVTGMRIRKPVQRLEMNAAPVKTKEKIQIPKGKGKQLSEIKLINEAIGKMKPNDEVLKGLHKLLYKRAGDQKSIKSNIRQFSGFTFDEKDKEKEEEIVEDKLGKWTLSGLKELCQLLNLDIGGTKIVVIARIIDFLRNPTEAGTKTGK</sequence>
<dbReference type="PANTHER" id="PTHR13468:SF1">
    <property type="entry name" value="PROTEIN DEK"/>
    <property type="match status" value="1"/>
</dbReference>